<dbReference type="PANTHER" id="PTHR45982">
    <property type="entry name" value="REGULATOR OF CHROMOSOME CONDENSATION"/>
    <property type="match status" value="1"/>
</dbReference>
<evidence type="ECO:0000256" key="2">
    <source>
        <dbReference type="ARBA" id="ARBA00022737"/>
    </source>
</evidence>
<feature type="domain" description="RCC1-like" evidence="5">
    <location>
        <begin position="134"/>
        <end position="496"/>
    </location>
</feature>
<dbReference type="SUPFAM" id="SSF50985">
    <property type="entry name" value="RCC1/BLIP-II"/>
    <property type="match status" value="1"/>
</dbReference>
<dbReference type="OrthoDB" id="10256179at2759"/>
<feature type="repeat" description="RCC1" evidence="3">
    <location>
        <begin position="343"/>
        <end position="395"/>
    </location>
</feature>
<evidence type="ECO:0000256" key="3">
    <source>
        <dbReference type="PROSITE-ProRule" id="PRU00235"/>
    </source>
</evidence>
<dbReference type="Gene3D" id="2.130.10.30">
    <property type="entry name" value="Regulator of chromosome condensation 1/beta-lactamase-inhibitor protein II"/>
    <property type="match status" value="1"/>
</dbReference>
<dbReference type="RefSeq" id="XP_019618301.1">
    <property type="nucleotide sequence ID" value="XM_019762742.1"/>
</dbReference>
<dbReference type="PROSITE" id="PS50012">
    <property type="entry name" value="RCC1_3"/>
    <property type="match status" value="4"/>
</dbReference>
<evidence type="ECO:0000256" key="1">
    <source>
        <dbReference type="ARBA" id="ARBA00022658"/>
    </source>
</evidence>
<reference evidence="7" key="1">
    <citation type="submission" date="2025-08" db="UniProtKB">
        <authorList>
            <consortium name="RefSeq"/>
        </authorList>
    </citation>
    <scope>IDENTIFICATION</scope>
    <source>
        <tissue evidence="7">Gonad</tissue>
    </source>
</reference>
<proteinExistence type="predicted"/>
<accession>A0A6P4YMC7</accession>
<keyword evidence="6" id="KW-1185">Reference proteome</keyword>
<dbReference type="InterPro" id="IPR000408">
    <property type="entry name" value="Reg_chr_condens"/>
</dbReference>
<dbReference type="Pfam" id="PF25390">
    <property type="entry name" value="WD40_RLD"/>
    <property type="match status" value="1"/>
</dbReference>
<sequence length="508" mass="53885">MIPEGKKRKLEELWARGLWSVDPHCPRLSALMKEAVGVGLSPAQVKEFIYRKRKATGVTHWEQEEVDMRMLIALTLGELRVKRGTSLQDEVETIMTALTGLQKTGPQPRAWPSEPRADFSESPPLTPRPAGLAMAFGQDDCGQLGLGIAEEEERVLPTPVVLPPGKTIVDVAAGGLHSAFLTAEGEVLLCGLNDEGELARPNAGEEDCRTVASVSLGPAMVAAQVSCGDSFTAVLDTSGRVFWAGQLRDAGGVFHDIGPRLLEVPLWAPATKIAAGAHHLAVLVGNSIATCGSADRGQLGRVRERRALKRSSRELSLTPSPWTTASQFVDVCCGTYSTIGLTAADDIWGCGNNYLYQLGEGPRTIWMTRKLSALSQKNLVQVALGDDHAVALSSSGAVFCWGDGYSGQAGTGVISRQPIDSPRPVPGLPNNIRQVAAGPRQSFCWTSQGRGYAWGSGVSNQLCLGEEVQEVAAPVPMVGLPGPLQTISVGGQHTLVLVDPPPAPSTSK</sequence>
<dbReference type="Proteomes" id="UP000515135">
    <property type="component" value="Unplaced"/>
</dbReference>
<feature type="repeat" description="RCC1" evidence="3">
    <location>
        <begin position="449"/>
        <end position="500"/>
    </location>
</feature>
<feature type="repeat" description="RCC1" evidence="3">
    <location>
        <begin position="131"/>
        <end position="184"/>
    </location>
</feature>
<evidence type="ECO:0000256" key="4">
    <source>
        <dbReference type="SAM" id="MobiDB-lite"/>
    </source>
</evidence>
<dbReference type="PRINTS" id="PR00633">
    <property type="entry name" value="RCCNDNSATION"/>
</dbReference>
<gene>
    <name evidence="7" type="primary">LOC109465458</name>
</gene>
<keyword evidence="2" id="KW-0677">Repeat</keyword>
<dbReference type="PANTHER" id="PTHR45982:SF1">
    <property type="entry name" value="REGULATOR OF CHROMOSOME CONDENSATION"/>
    <property type="match status" value="1"/>
</dbReference>
<organism evidence="6 7">
    <name type="scientific">Branchiostoma belcheri</name>
    <name type="common">Amphioxus</name>
    <dbReference type="NCBI Taxonomy" id="7741"/>
    <lineage>
        <taxon>Eukaryota</taxon>
        <taxon>Metazoa</taxon>
        <taxon>Chordata</taxon>
        <taxon>Cephalochordata</taxon>
        <taxon>Leptocardii</taxon>
        <taxon>Amphioxiformes</taxon>
        <taxon>Branchiostomatidae</taxon>
        <taxon>Branchiostoma</taxon>
    </lineage>
</organism>
<dbReference type="GO" id="GO:0005085">
    <property type="term" value="F:guanyl-nucleotide exchange factor activity"/>
    <property type="evidence" value="ECO:0007669"/>
    <property type="project" value="TreeGrafter"/>
</dbReference>
<dbReference type="PROSITE" id="PS00626">
    <property type="entry name" value="RCC1_2"/>
    <property type="match status" value="1"/>
</dbReference>
<name>A0A6P4YMC7_BRABE</name>
<feature type="region of interest" description="Disordered" evidence="4">
    <location>
        <begin position="102"/>
        <end position="124"/>
    </location>
</feature>
<dbReference type="InterPro" id="IPR009091">
    <property type="entry name" value="RCC1/BLIP-II"/>
</dbReference>
<feature type="repeat" description="RCC1" evidence="3">
    <location>
        <begin position="396"/>
        <end position="448"/>
    </location>
</feature>
<evidence type="ECO:0000259" key="5">
    <source>
        <dbReference type="Pfam" id="PF25390"/>
    </source>
</evidence>
<dbReference type="InterPro" id="IPR058923">
    <property type="entry name" value="RCC1-like_dom"/>
</dbReference>
<protein>
    <submittedName>
        <fullName evidence="7">Regulator of chromosome condensation-like</fullName>
    </submittedName>
</protein>
<dbReference type="GO" id="GO:0005737">
    <property type="term" value="C:cytoplasm"/>
    <property type="evidence" value="ECO:0007669"/>
    <property type="project" value="TreeGrafter"/>
</dbReference>
<dbReference type="GeneID" id="109465458"/>
<dbReference type="InterPro" id="IPR051553">
    <property type="entry name" value="Ran_GTPase-activating"/>
</dbReference>
<evidence type="ECO:0000313" key="6">
    <source>
        <dbReference type="Proteomes" id="UP000515135"/>
    </source>
</evidence>
<evidence type="ECO:0000313" key="7">
    <source>
        <dbReference type="RefSeq" id="XP_019618301.1"/>
    </source>
</evidence>
<dbReference type="KEGG" id="bbel:109465458"/>
<dbReference type="AlphaFoldDB" id="A0A6P4YMC7"/>
<keyword evidence="1" id="KW-0344">Guanine-nucleotide releasing factor</keyword>